<dbReference type="GO" id="GO:0016757">
    <property type="term" value="F:glycosyltransferase activity"/>
    <property type="evidence" value="ECO:0007669"/>
    <property type="project" value="InterPro"/>
</dbReference>
<evidence type="ECO:0000259" key="2">
    <source>
        <dbReference type="Pfam" id="PF00534"/>
    </source>
</evidence>
<keyword evidence="1 3" id="KW-0808">Transferase</keyword>
<feature type="domain" description="Glycosyl transferase family 1" evidence="2">
    <location>
        <begin position="179"/>
        <end position="308"/>
    </location>
</feature>
<dbReference type="OrthoDB" id="9801609at2"/>
<dbReference type="AlphaFoldDB" id="A0A443YP12"/>
<dbReference type="EMBL" id="SAYW01000005">
    <property type="protein sequence ID" value="RWU05465.1"/>
    <property type="molecule type" value="Genomic_DNA"/>
</dbReference>
<dbReference type="Gene3D" id="3.40.50.2000">
    <property type="entry name" value="Glycogen Phosphorylase B"/>
    <property type="match status" value="2"/>
</dbReference>
<reference evidence="3 4" key="1">
    <citation type="submission" date="2018-06" db="EMBL/GenBank/DDBJ databases">
        <title>Pedobacter endophyticus sp. nov., an endophytic bacterium isolated from a leaf of Triticum aestivum.</title>
        <authorList>
            <person name="Zhang L."/>
        </authorList>
    </citation>
    <scope>NUCLEOTIDE SEQUENCE [LARGE SCALE GENOMIC DNA]</scope>
    <source>
        <strain evidence="3 4">CM134L-2</strain>
    </source>
</reference>
<protein>
    <submittedName>
        <fullName evidence="3">Glycosyltransferase family 1 protein</fullName>
    </submittedName>
</protein>
<name>A0A443YP12_9SPHI</name>
<keyword evidence="4" id="KW-1185">Reference proteome</keyword>
<dbReference type="Pfam" id="PF00534">
    <property type="entry name" value="Glycos_transf_1"/>
    <property type="match status" value="1"/>
</dbReference>
<gene>
    <name evidence="3" type="ORF">DPV69_15035</name>
</gene>
<accession>A0A443YP12</accession>
<sequence length="339" mass="39563">MKIALDARLLDTVNNTGISRYIEFLLKYYSCRYRSEDISIISNDKKFTYCNCQVIYTDLKPYNIVHFFLFYFKIRNLKPLLYHAPFYSALAFKSKIRTVVTVHDLMYRIVPNFFSKNFIVNKLKIMYFDFIVRLSLKSADEIVSVSQTTSNDVFNFLKRNSFTIPENSEINVTSDDRILKKFNLVKKSFFLYCGNSRPHKNLNILYKVFETKKDLPLLVMAGKGHRAGTNTLNVGTVSDHELKSLYESAIAFVFPSFYEGFGLPVLESFYSRTIVVASKIPAFLEFESDNIIFFDPDNIEELHIALKDAQRRKFIDNDFLDKFNDKNLIAKYDELLAKI</sequence>
<proteinExistence type="predicted"/>
<dbReference type="RefSeq" id="WP_113648230.1">
    <property type="nucleotide sequence ID" value="NZ_QMHN01000005.1"/>
</dbReference>
<dbReference type="InterPro" id="IPR001296">
    <property type="entry name" value="Glyco_trans_1"/>
</dbReference>
<dbReference type="Proteomes" id="UP000284120">
    <property type="component" value="Unassembled WGS sequence"/>
</dbReference>
<evidence type="ECO:0000313" key="3">
    <source>
        <dbReference type="EMBL" id="RWU05465.1"/>
    </source>
</evidence>
<comment type="caution">
    <text evidence="3">The sequence shown here is derived from an EMBL/GenBank/DDBJ whole genome shotgun (WGS) entry which is preliminary data.</text>
</comment>
<dbReference type="PANTHER" id="PTHR46401">
    <property type="entry name" value="GLYCOSYLTRANSFERASE WBBK-RELATED"/>
    <property type="match status" value="1"/>
</dbReference>
<evidence type="ECO:0000256" key="1">
    <source>
        <dbReference type="ARBA" id="ARBA00022679"/>
    </source>
</evidence>
<dbReference type="PANTHER" id="PTHR46401:SF2">
    <property type="entry name" value="GLYCOSYLTRANSFERASE WBBK-RELATED"/>
    <property type="match status" value="1"/>
</dbReference>
<dbReference type="SUPFAM" id="SSF53756">
    <property type="entry name" value="UDP-Glycosyltransferase/glycogen phosphorylase"/>
    <property type="match status" value="1"/>
</dbReference>
<organism evidence="3 4">
    <name type="scientific">Pedobacter chitinilyticus</name>
    <dbReference type="NCBI Taxonomy" id="2233776"/>
    <lineage>
        <taxon>Bacteria</taxon>
        <taxon>Pseudomonadati</taxon>
        <taxon>Bacteroidota</taxon>
        <taxon>Sphingobacteriia</taxon>
        <taxon>Sphingobacteriales</taxon>
        <taxon>Sphingobacteriaceae</taxon>
        <taxon>Pedobacter</taxon>
    </lineage>
</organism>
<evidence type="ECO:0000313" key="4">
    <source>
        <dbReference type="Proteomes" id="UP000284120"/>
    </source>
</evidence>
<dbReference type="CDD" id="cd03809">
    <property type="entry name" value="GT4_MtfB-like"/>
    <property type="match status" value="1"/>
</dbReference>